<dbReference type="Pfam" id="PF02469">
    <property type="entry name" value="Fasciclin"/>
    <property type="match status" value="1"/>
</dbReference>
<keyword evidence="1" id="KW-0732">Signal</keyword>
<dbReference type="Proteomes" id="UP001597283">
    <property type="component" value="Unassembled WGS sequence"/>
</dbReference>
<comment type="caution">
    <text evidence="3">The sequence shown here is derived from an EMBL/GenBank/DDBJ whole genome shotgun (WGS) entry which is preliminary data.</text>
</comment>
<dbReference type="PANTHER" id="PTHR10900:SF77">
    <property type="entry name" value="FI19380P1"/>
    <property type="match status" value="1"/>
</dbReference>
<feature type="chain" id="PRO_5045104230" evidence="1">
    <location>
        <begin position="22"/>
        <end position="188"/>
    </location>
</feature>
<sequence>MTRAKMAATLAAMGLATLGLAACKDKVPDGNTSVAAADQPSMLDALGDAKGVGATSRMVKQAGLDRMFGGAGSYTLFAPTDAAVAALPEADRQRLESADGRPQLVALLRQHIAPGYIGLADINQGLARKDGTVQLATVGGQPLTLRKQGEAIVVGSGADAPRLVGQPVATRNGVIFPIDRVLPPPSVK</sequence>
<dbReference type="RefSeq" id="WP_380939413.1">
    <property type="nucleotide sequence ID" value="NZ_JBHUFC010000002.1"/>
</dbReference>
<evidence type="ECO:0000313" key="3">
    <source>
        <dbReference type="EMBL" id="MFD1787040.1"/>
    </source>
</evidence>
<dbReference type="PANTHER" id="PTHR10900">
    <property type="entry name" value="PERIOSTIN-RELATED"/>
    <property type="match status" value="1"/>
</dbReference>
<dbReference type="InterPro" id="IPR050904">
    <property type="entry name" value="Adhesion/Biosynth-related"/>
</dbReference>
<organism evidence="3 4">
    <name type="scientific">Sphingomonas floccifaciens</name>
    <dbReference type="NCBI Taxonomy" id="1844115"/>
    <lineage>
        <taxon>Bacteria</taxon>
        <taxon>Pseudomonadati</taxon>
        <taxon>Pseudomonadota</taxon>
        <taxon>Alphaproteobacteria</taxon>
        <taxon>Sphingomonadales</taxon>
        <taxon>Sphingomonadaceae</taxon>
        <taxon>Sphingomonas</taxon>
    </lineage>
</organism>
<gene>
    <name evidence="3" type="ORF">ACFSC3_05590</name>
</gene>
<dbReference type="PROSITE" id="PS51257">
    <property type="entry name" value="PROKAR_LIPOPROTEIN"/>
    <property type="match status" value="1"/>
</dbReference>
<evidence type="ECO:0000313" key="4">
    <source>
        <dbReference type="Proteomes" id="UP001597283"/>
    </source>
</evidence>
<evidence type="ECO:0000259" key="2">
    <source>
        <dbReference type="PROSITE" id="PS50213"/>
    </source>
</evidence>
<protein>
    <submittedName>
        <fullName evidence="3">Fasciclin domain-containing protein</fullName>
    </submittedName>
</protein>
<dbReference type="SMART" id="SM00554">
    <property type="entry name" value="FAS1"/>
    <property type="match status" value="1"/>
</dbReference>
<keyword evidence="4" id="KW-1185">Reference proteome</keyword>
<evidence type="ECO:0000256" key="1">
    <source>
        <dbReference type="SAM" id="SignalP"/>
    </source>
</evidence>
<dbReference type="PROSITE" id="PS50213">
    <property type="entry name" value="FAS1"/>
    <property type="match status" value="1"/>
</dbReference>
<dbReference type="EMBL" id="JBHUFC010000002">
    <property type="protein sequence ID" value="MFD1787040.1"/>
    <property type="molecule type" value="Genomic_DNA"/>
</dbReference>
<dbReference type="InterPro" id="IPR000782">
    <property type="entry name" value="FAS1_domain"/>
</dbReference>
<proteinExistence type="predicted"/>
<feature type="signal peptide" evidence="1">
    <location>
        <begin position="1"/>
        <end position="21"/>
    </location>
</feature>
<reference evidence="4" key="1">
    <citation type="journal article" date="2019" name="Int. J. Syst. Evol. Microbiol.">
        <title>The Global Catalogue of Microorganisms (GCM) 10K type strain sequencing project: providing services to taxonomists for standard genome sequencing and annotation.</title>
        <authorList>
            <consortium name="The Broad Institute Genomics Platform"/>
            <consortium name="The Broad Institute Genome Sequencing Center for Infectious Disease"/>
            <person name="Wu L."/>
            <person name="Ma J."/>
        </authorList>
    </citation>
    <scope>NUCLEOTIDE SEQUENCE [LARGE SCALE GENOMIC DNA]</scope>
    <source>
        <strain evidence="4">Q85</strain>
    </source>
</reference>
<dbReference type="Gene3D" id="2.30.180.10">
    <property type="entry name" value="FAS1 domain"/>
    <property type="match status" value="1"/>
</dbReference>
<name>A0ABW4NE68_9SPHN</name>
<dbReference type="SUPFAM" id="SSF82153">
    <property type="entry name" value="FAS1 domain"/>
    <property type="match status" value="1"/>
</dbReference>
<accession>A0ABW4NE68</accession>
<feature type="domain" description="FAS1" evidence="2">
    <location>
        <begin position="39"/>
        <end position="182"/>
    </location>
</feature>
<dbReference type="InterPro" id="IPR036378">
    <property type="entry name" value="FAS1_dom_sf"/>
</dbReference>